<protein>
    <submittedName>
        <fullName evidence="9">RING-type domain-containing protein</fullName>
    </submittedName>
</protein>
<proteinExistence type="predicted"/>
<dbReference type="AlphaFoldDB" id="A0A180G348"/>
<dbReference type="InterPro" id="IPR013083">
    <property type="entry name" value="Znf_RING/FYVE/PHD"/>
</dbReference>
<feature type="compositionally biased region" description="Polar residues" evidence="5">
    <location>
        <begin position="149"/>
        <end position="160"/>
    </location>
</feature>
<dbReference type="GO" id="GO:0008270">
    <property type="term" value="F:zinc ion binding"/>
    <property type="evidence" value="ECO:0007669"/>
    <property type="project" value="UniProtKB-KW"/>
</dbReference>
<reference evidence="9 10" key="3">
    <citation type="journal article" date="2017" name="G3 (Bethesda)">
        <title>Comparative analysis highlights variable genome content of wheat rusts and divergence of the mating loci.</title>
        <authorList>
            <person name="Cuomo C.A."/>
            <person name="Bakkeren G."/>
            <person name="Khalil H.B."/>
            <person name="Panwar V."/>
            <person name="Joly D."/>
            <person name="Linning R."/>
            <person name="Sakthikumar S."/>
            <person name="Song X."/>
            <person name="Adiconis X."/>
            <person name="Fan L."/>
            <person name="Goldberg J.M."/>
            <person name="Levin J.Z."/>
            <person name="Young S."/>
            <person name="Zeng Q."/>
            <person name="Anikster Y."/>
            <person name="Bruce M."/>
            <person name="Wang M."/>
            <person name="Yin C."/>
            <person name="McCallum B."/>
            <person name="Szabo L.J."/>
            <person name="Hulbert S."/>
            <person name="Chen X."/>
            <person name="Fellers J.P."/>
        </authorList>
    </citation>
    <scope>NUCLEOTIDE SEQUENCE</scope>
    <source>
        <strain evidence="10">Isolate 1-1 / race 1 (BBBD)</strain>
        <strain evidence="9">isolate 1-1 / race 1 (BBBD)</strain>
    </source>
</reference>
<evidence type="ECO:0000256" key="2">
    <source>
        <dbReference type="ARBA" id="ARBA00022771"/>
    </source>
</evidence>
<accession>A0A180G348</accession>
<reference evidence="8" key="2">
    <citation type="submission" date="2016-05" db="EMBL/GenBank/DDBJ databases">
        <title>Comparative analysis highlights variable genome content of wheat rusts and divergence of the mating loci.</title>
        <authorList>
            <person name="Cuomo C.A."/>
            <person name="Bakkeren G."/>
            <person name="Szabo L."/>
            <person name="Khalil H."/>
            <person name="Joly D."/>
            <person name="Goldberg J."/>
            <person name="Young S."/>
            <person name="Zeng Q."/>
            <person name="Fellers J."/>
        </authorList>
    </citation>
    <scope>NUCLEOTIDE SEQUENCE [LARGE SCALE GENOMIC DNA]</scope>
    <source>
        <strain evidence="8">1-1 BBBD Race 1</strain>
    </source>
</reference>
<reference evidence="8" key="1">
    <citation type="submission" date="2009-11" db="EMBL/GenBank/DDBJ databases">
        <authorList>
            <consortium name="The Broad Institute Genome Sequencing Platform"/>
            <person name="Ward D."/>
            <person name="Feldgarden M."/>
            <person name="Earl A."/>
            <person name="Young S.K."/>
            <person name="Zeng Q."/>
            <person name="Koehrsen M."/>
            <person name="Alvarado L."/>
            <person name="Berlin A."/>
            <person name="Bochicchio J."/>
            <person name="Borenstein D."/>
            <person name="Chapman S.B."/>
            <person name="Chen Z."/>
            <person name="Engels R."/>
            <person name="Freedman E."/>
            <person name="Gellesch M."/>
            <person name="Goldberg J."/>
            <person name="Griggs A."/>
            <person name="Gujja S."/>
            <person name="Heilman E."/>
            <person name="Heiman D."/>
            <person name="Hepburn T."/>
            <person name="Howarth C."/>
            <person name="Jen D."/>
            <person name="Larson L."/>
            <person name="Lewis B."/>
            <person name="Mehta T."/>
            <person name="Park D."/>
            <person name="Pearson M."/>
            <person name="Roberts A."/>
            <person name="Saif S."/>
            <person name="Shea T."/>
            <person name="Shenoy N."/>
            <person name="Sisk P."/>
            <person name="Stolte C."/>
            <person name="Sykes S."/>
            <person name="Thomson T."/>
            <person name="Walk T."/>
            <person name="White J."/>
            <person name="Yandava C."/>
            <person name="Izard J."/>
            <person name="Baranova O.V."/>
            <person name="Blanton J.M."/>
            <person name="Tanner A.C."/>
            <person name="Dewhirst F.E."/>
            <person name="Haas B."/>
            <person name="Nusbaum C."/>
            <person name="Birren B."/>
        </authorList>
    </citation>
    <scope>NUCLEOTIDE SEQUENCE [LARGE SCALE GENOMIC DNA]</scope>
    <source>
        <strain evidence="8">1-1 BBBD Race 1</strain>
    </source>
</reference>
<evidence type="ECO:0000256" key="3">
    <source>
        <dbReference type="ARBA" id="ARBA00022833"/>
    </source>
</evidence>
<feature type="domain" description="RING-type" evidence="7">
    <location>
        <begin position="91"/>
        <end position="134"/>
    </location>
</feature>
<evidence type="ECO:0000313" key="10">
    <source>
        <dbReference type="Proteomes" id="UP000005240"/>
    </source>
</evidence>
<evidence type="ECO:0000259" key="7">
    <source>
        <dbReference type="PROSITE" id="PS50089"/>
    </source>
</evidence>
<feature type="signal peptide" evidence="6">
    <location>
        <begin position="1"/>
        <end position="16"/>
    </location>
</feature>
<dbReference type="VEuPathDB" id="FungiDB:PTTG_12274"/>
<feature type="compositionally biased region" description="Polar residues" evidence="5">
    <location>
        <begin position="214"/>
        <end position="230"/>
    </location>
</feature>
<dbReference type="PROSITE" id="PS50089">
    <property type="entry name" value="ZF_RING_2"/>
    <property type="match status" value="1"/>
</dbReference>
<name>A0A180G348_PUCT1</name>
<keyword evidence="1" id="KW-0479">Metal-binding</keyword>
<evidence type="ECO:0000256" key="4">
    <source>
        <dbReference type="PROSITE-ProRule" id="PRU00175"/>
    </source>
</evidence>
<feature type="non-terminal residue" evidence="8">
    <location>
        <position position="291"/>
    </location>
</feature>
<dbReference type="SUPFAM" id="SSF57850">
    <property type="entry name" value="RING/U-box"/>
    <property type="match status" value="1"/>
</dbReference>
<dbReference type="EnsemblFungi" id="PTTG_12274-t43_2">
    <property type="protein sequence ID" value="PTTG_12274-t43_2-p1"/>
    <property type="gene ID" value="PTTG_12274"/>
</dbReference>
<evidence type="ECO:0000256" key="1">
    <source>
        <dbReference type="ARBA" id="ARBA00022723"/>
    </source>
</evidence>
<dbReference type="InterPro" id="IPR017907">
    <property type="entry name" value="Znf_RING_CS"/>
</dbReference>
<feature type="compositionally biased region" description="Polar residues" evidence="5">
    <location>
        <begin position="180"/>
        <end position="195"/>
    </location>
</feature>
<evidence type="ECO:0000313" key="8">
    <source>
        <dbReference type="EMBL" id="OAV87125.1"/>
    </source>
</evidence>
<keyword evidence="6" id="KW-0732">Signal</keyword>
<feature type="chain" id="PRO_5009425320" evidence="6">
    <location>
        <begin position="17"/>
        <end position="291"/>
    </location>
</feature>
<dbReference type="EnsemblFungi" id="PTTG_12274-t43_1">
    <property type="protein sequence ID" value="PTTG_12274-t43_1-p1"/>
    <property type="gene ID" value="PTTG_12274"/>
</dbReference>
<keyword evidence="10" id="KW-1185">Reference proteome</keyword>
<dbReference type="EMBL" id="ADAS02000575">
    <property type="protein sequence ID" value="OAV87125.1"/>
    <property type="molecule type" value="Genomic_DNA"/>
</dbReference>
<evidence type="ECO:0000256" key="5">
    <source>
        <dbReference type="SAM" id="MobiDB-lite"/>
    </source>
</evidence>
<dbReference type="EMBL" id="ADAS02000575">
    <property type="protein sequence ID" value="OAV87126.1"/>
    <property type="molecule type" value="Genomic_DNA"/>
</dbReference>
<sequence length="291" mass="32201">MAVWLLYFLFIRLSLQMHSVIEIPESFDTGHTPEATSRRVLYEDYQVLPERNRDTRLTIRNDGTASLGTFSQAVTDPASSSTGDAKDLIECPICFEGRPELRKLPACIHEICDPCAQTMWDQSRESFFPCPFCRKECYKPNNPLLSRGPPTSTRAESNMPVQALASPRPAEQLTEGELNPMQSHSVSTSAQSTIPAQAPTVPRPAQQLPEGEPNSVQSHSLSTSAQSNMPVQVPTVPRPAQQPAERELNSIQSHSLSTTARSDILVRARRAPRPALRTTINSIQSYFCEGV</sequence>
<dbReference type="Gene3D" id="3.30.40.10">
    <property type="entry name" value="Zinc/RING finger domain, C3HC4 (zinc finger)"/>
    <property type="match status" value="1"/>
</dbReference>
<feature type="region of interest" description="Disordered" evidence="5">
    <location>
        <begin position="141"/>
        <end position="256"/>
    </location>
</feature>
<keyword evidence="2 4" id="KW-0863">Zinc-finger</keyword>
<evidence type="ECO:0000256" key="6">
    <source>
        <dbReference type="SAM" id="SignalP"/>
    </source>
</evidence>
<gene>
    <name evidence="8" type="ORF">PTTG_12274</name>
</gene>
<keyword evidence="3" id="KW-0862">Zinc</keyword>
<dbReference type="PROSITE" id="PS00518">
    <property type="entry name" value="ZF_RING_1"/>
    <property type="match status" value="1"/>
</dbReference>
<organism evidence="8">
    <name type="scientific">Puccinia triticina (isolate 1-1 / race 1 (BBBD))</name>
    <name type="common">Brown leaf rust fungus</name>
    <dbReference type="NCBI Taxonomy" id="630390"/>
    <lineage>
        <taxon>Eukaryota</taxon>
        <taxon>Fungi</taxon>
        <taxon>Dikarya</taxon>
        <taxon>Basidiomycota</taxon>
        <taxon>Pucciniomycotina</taxon>
        <taxon>Pucciniomycetes</taxon>
        <taxon>Pucciniales</taxon>
        <taxon>Pucciniaceae</taxon>
        <taxon>Puccinia</taxon>
    </lineage>
</organism>
<dbReference type="InterPro" id="IPR001841">
    <property type="entry name" value="Znf_RING"/>
</dbReference>
<reference evidence="9" key="4">
    <citation type="submission" date="2025-05" db="UniProtKB">
        <authorList>
            <consortium name="EnsemblFungi"/>
        </authorList>
    </citation>
    <scope>IDENTIFICATION</scope>
    <source>
        <strain evidence="9">isolate 1-1 / race 1 (BBBD)</strain>
    </source>
</reference>
<dbReference type="SMART" id="SM00184">
    <property type="entry name" value="RING"/>
    <property type="match status" value="1"/>
</dbReference>
<dbReference type="Proteomes" id="UP000005240">
    <property type="component" value="Unassembled WGS sequence"/>
</dbReference>
<evidence type="ECO:0000313" key="9">
    <source>
        <dbReference type="EnsemblFungi" id="PTTG_12274-t43_1-p1"/>
    </source>
</evidence>